<dbReference type="CDD" id="cd03478">
    <property type="entry name" value="Rieske_AIFL_N"/>
    <property type="match status" value="1"/>
</dbReference>
<gene>
    <name evidence="11" type="ORF">ACRE_048440</name>
</gene>
<comment type="caution">
    <text evidence="11">The sequence shown here is derived from an EMBL/GenBank/DDBJ whole genome shotgun (WGS) entry which is preliminary data.</text>
</comment>
<protein>
    <submittedName>
        <fullName evidence="11">Apoptosis-inducing factor-like protein</fullName>
    </submittedName>
</protein>
<dbReference type="Proteomes" id="UP000029964">
    <property type="component" value="Unassembled WGS sequence"/>
</dbReference>
<keyword evidence="8" id="KW-0408">Iron</keyword>
<organism evidence="11 12">
    <name type="scientific">Hapsidospora chrysogenum (strain ATCC 11550 / CBS 779.69 / DSM 880 / IAM 14645 / JCM 23072 / IMI 49137)</name>
    <name type="common">Acremonium chrysogenum</name>
    <dbReference type="NCBI Taxonomy" id="857340"/>
    <lineage>
        <taxon>Eukaryota</taxon>
        <taxon>Fungi</taxon>
        <taxon>Dikarya</taxon>
        <taxon>Ascomycota</taxon>
        <taxon>Pezizomycotina</taxon>
        <taxon>Sordariomycetes</taxon>
        <taxon>Hypocreomycetidae</taxon>
        <taxon>Hypocreales</taxon>
        <taxon>Bionectriaceae</taxon>
        <taxon>Hapsidospora</taxon>
    </lineage>
</organism>
<evidence type="ECO:0000256" key="6">
    <source>
        <dbReference type="ARBA" id="ARBA00022827"/>
    </source>
</evidence>
<dbReference type="InterPro" id="IPR036188">
    <property type="entry name" value="FAD/NAD-bd_sf"/>
</dbReference>
<dbReference type="SUPFAM" id="SSF51905">
    <property type="entry name" value="FAD/NAD(P)-binding domain"/>
    <property type="match status" value="2"/>
</dbReference>
<dbReference type="Gene3D" id="2.102.10.10">
    <property type="entry name" value="Rieske [2Fe-2S] iron-sulphur domain"/>
    <property type="match status" value="1"/>
</dbReference>
<dbReference type="InterPro" id="IPR036922">
    <property type="entry name" value="Rieske_2Fe-2S_sf"/>
</dbReference>
<keyword evidence="3" id="KW-0285">Flavoprotein</keyword>
<dbReference type="Pfam" id="PF14759">
    <property type="entry name" value="Reductase_C"/>
    <property type="match status" value="1"/>
</dbReference>
<dbReference type="GO" id="GO:0051537">
    <property type="term" value="F:2 iron, 2 sulfur cluster binding"/>
    <property type="evidence" value="ECO:0007669"/>
    <property type="project" value="UniProtKB-KW"/>
</dbReference>
<sequence>MAAQEYKLKGVTSLALSPGDKQQVEVEGIEGGKVLLLNAAGTIQAVGSNCTHYGAPLVKGVLTKSGRLTCPWHGGEIALQLRVLRLSGLTMSNLACFNGKTGDVEDAPALDALPVFKVTERDGAVYITGEESAIKSSRRKPNFQCQPAADAQEKVVVVGGGSGTLGVVEGLREKGYKGHLTVISKEGYLAIDRPKLSKTLLTDTAKLAWRDQAWFKSGAVEWLEGEVGSIDFSDRFVITKSGDKIPYTKLVLATGGTPRRLPLEGFKDLGNIFTMRTAHDTQEIVGAIGEKGKKIVIVGSSFIGMEVAVATSKENTVTVVGMEKVPLERVLGEQVGGGIQKIVEGKGVNFHMSAGVERAEASASDPSKVGAVILKDGTKLDADLVILGVGVAPATEYLKDNKAVSLEQDGSLKTDHHFSVLGLKDVYAIGDISTFPYYGPGGGGKHTRIEHWCVAQNAGRSAAAHMVDPSFTTKQFIPVFWSALGSQLRYCGNTAGGWDDVVVDGDVAAANFVAYYTKGDTVVAMASMGRDPAMVQSADLMRTGSMPSKSQLQQNPDVMAVGVPA</sequence>
<keyword evidence="7" id="KW-0560">Oxidoreductase</keyword>
<comment type="similarity">
    <text evidence="2">Belongs to the FAD-dependent oxidoreductase family.</text>
</comment>
<reference evidence="12" key="1">
    <citation type="journal article" date="2014" name="Genome Announc.">
        <title>Genome sequence and annotation of Acremonium chrysogenum, producer of the beta-lactam antibiotic cephalosporin C.</title>
        <authorList>
            <person name="Terfehr D."/>
            <person name="Dahlmann T.A."/>
            <person name="Specht T."/>
            <person name="Zadra I."/>
            <person name="Kuernsteiner H."/>
            <person name="Kueck U."/>
        </authorList>
    </citation>
    <scope>NUCLEOTIDE SEQUENCE [LARGE SCALE GENOMIC DNA]</scope>
    <source>
        <strain evidence="12">ATCC 11550 / CBS 779.69 / DSM 880 / IAM 14645 / JCM 23072 / IMI 49137</strain>
    </source>
</reference>
<evidence type="ECO:0000256" key="2">
    <source>
        <dbReference type="ARBA" id="ARBA00006442"/>
    </source>
</evidence>
<keyword evidence="12" id="KW-1185">Reference proteome</keyword>
<evidence type="ECO:0000256" key="3">
    <source>
        <dbReference type="ARBA" id="ARBA00022630"/>
    </source>
</evidence>
<dbReference type="AlphaFoldDB" id="A0A086T4T3"/>
<dbReference type="PANTHER" id="PTHR43557:SF2">
    <property type="entry name" value="RIESKE DOMAIN-CONTAINING PROTEIN-RELATED"/>
    <property type="match status" value="1"/>
</dbReference>
<dbReference type="SUPFAM" id="SSF50022">
    <property type="entry name" value="ISP domain"/>
    <property type="match status" value="1"/>
</dbReference>
<dbReference type="Gene3D" id="3.50.50.60">
    <property type="entry name" value="FAD/NAD(P)-binding domain"/>
    <property type="match status" value="2"/>
</dbReference>
<dbReference type="Gene3D" id="3.30.390.30">
    <property type="match status" value="1"/>
</dbReference>
<evidence type="ECO:0000313" key="11">
    <source>
        <dbReference type="EMBL" id="KFH44365.1"/>
    </source>
</evidence>
<keyword evidence="6" id="KW-0274">FAD</keyword>
<evidence type="ECO:0000256" key="5">
    <source>
        <dbReference type="ARBA" id="ARBA00022723"/>
    </source>
</evidence>
<dbReference type="SUPFAM" id="SSF55424">
    <property type="entry name" value="FAD/NAD-linked reductases, dimerisation (C-terminal) domain"/>
    <property type="match status" value="1"/>
</dbReference>
<dbReference type="PANTHER" id="PTHR43557">
    <property type="entry name" value="APOPTOSIS-INDUCING FACTOR 1"/>
    <property type="match status" value="1"/>
</dbReference>
<dbReference type="PRINTS" id="PR00368">
    <property type="entry name" value="FADPNR"/>
</dbReference>
<dbReference type="PRINTS" id="PR00411">
    <property type="entry name" value="PNDRDTASEI"/>
</dbReference>
<evidence type="ECO:0000256" key="1">
    <source>
        <dbReference type="ARBA" id="ARBA00001974"/>
    </source>
</evidence>
<dbReference type="HOGENOM" id="CLU_003291_4_2_1"/>
<dbReference type="Pfam" id="PF07992">
    <property type="entry name" value="Pyr_redox_2"/>
    <property type="match status" value="1"/>
</dbReference>
<dbReference type="Pfam" id="PF00355">
    <property type="entry name" value="Rieske"/>
    <property type="match status" value="1"/>
</dbReference>
<evidence type="ECO:0000256" key="9">
    <source>
        <dbReference type="ARBA" id="ARBA00023014"/>
    </source>
</evidence>
<proteinExistence type="inferred from homology"/>
<feature type="domain" description="Rieske" evidence="10">
    <location>
        <begin position="8"/>
        <end position="127"/>
    </location>
</feature>
<dbReference type="GO" id="GO:0005737">
    <property type="term" value="C:cytoplasm"/>
    <property type="evidence" value="ECO:0007669"/>
    <property type="project" value="TreeGrafter"/>
</dbReference>
<evidence type="ECO:0000256" key="8">
    <source>
        <dbReference type="ARBA" id="ARBA00023004"/>
    </source>
</evidence>
<dbReference type="GO" id="GO:0046872">
    <property type="term" value="F:metal ion binding"/>
    <property type="evidence" value="ECO:0007669"/>
    <property type="project" value="UniProtKB-KW"/>
</dbReference>
<keyword evidence="9" id="KW-0411">Iron-sulfur</keyword>
<dbReference type="InterPro" id="IPR023753">
    <property type="entry name" value="FAD/NAD-binding_dom"/>
</dbReference>
<name>A0A086T4T3_HAPC1</name>
<dbReference type="GO" id="GO:0016651">
    <property type="term" value="F:oxidoreductase activity, acting on NAD(P)H"/>
    <property type="evidence" value="ECO:0007669"/>
    <property type="project" value="TreeGrafter"/>
</dbReference>
<evidence type="ECO:0000259" key="10">
    <source>
        <dbReference type="PROSITE" id="PS51296"/>
    </source>
</evidence>
<evidence type="ECO:0000256" key="4">
    <source>
        <dbReference type="ARBA" id="ARBA00022714"/>
    </source>
</evidence>
<dbReference type="PROSITE" id="PS51296">
    <property type="entry name" value="RIESKE"/>
    <property type="match status" value="1"/>
</dbReference>
<evidence type="ECO:0000313" key="12">
    <source>
        <dbReference type="Proteomes" id="UP000029964"/>
    </source>
</evidence>
<evidence type="ECO:0000256" key="7">
    <source>
        <dbReference type="ARBA" id="ARBA00023002"/>
    </source>
</evidence>
<keyword evidence="5" id="KW-0479">Metal-binding</keyword>
<keyword evidence="4" id="KW-0001">2Fe-2S</keyword>
<dbReference type="InterPro" id="IPR028202">
    <property type="entry name" value="Reductase_C"/>
</dbReference>
<dbReference type="InterPro" id="IPR017941">
    <property type="entry name" value="Rieske_2Fe-2S"/>
</dbReference>
<dbReference type="InterPro" id="IPR016156">
    <property type="entry name" value="FAD/NAD-linked_Rdtase_dimer_sf"/>
</dbReference>
<dbReference type="EMBL" id="JPKY01000049">
    <property type="protein sequence ID" value="KFH44365.1"/>
    <property type="molecule type" value="Genomic_DNA"/>
</dbReference>
<dbReference type="OrthoDB" id="6029at2759"/>
<dbReference type="STRING" id="857340.A0A086T4T3"/>
<accession>A0A086T4T3</accession>
<comment type="cofactor">
    <cofactor evidence="1">
        <name>FAD</name>
        <dbReference type="ChEBI" id="CHEBI:57692"/>
    </cofactor>
</comment>
<dbReference type="InterPro" id="IPR050446">
    <property type="entry name" value="FAD-oxidoreductase/Apoptosis"/>
</dbReference>